<evidence type="ECO:0000313" key="1">
    <source>
        <dbReference type="EMBL" id="KAF6136818.1"/>
    </source>
</evidence>
<name>A0A7J7L2N4_9MAGN</name>
<protein>
    <submittedName>
        <fullName evidence="1">Uncharacterized protein</fullName>
    </submittedName>
</protein>
<sequence>MYHPRFSLEGKLPLKNCENWKSNAAVNPNPSEVFLKAPETFMITDDLSVTPFSFITSISLLEKQKVAIDDMEVREVSFGQEEVSHFN</sequence>
<reference evidence="1 2" key="1">
    <citation type="journal article" date="2020" name="IScience">
        <title>Genome Sequencing of the Endangered Kingdonia uniflora (Circaeasteraceae, Ranunculales) Reveals Potential Mechanisms of Evolutionary Specialization.</title>
        <authorList>
            <person name="Sun Y."/>
            <person name="Deng T."/>
            <person name="Zhang A."/>
            <person name="Moore M.J."/>
            <person name="Landis J.B."/>
            <person name="Lin N."/>
            <person name="Zhang H."/>
            <person name="Zhang X."/>
            <person name="Huang J."/>
            <person name="Zhang X."/>
            <person name="Sun H."/>
            <person name="Wang H."/>
        </authorList>
    </citation>
    <scope>NUCLEOTIDE SEQUENCE [LARGE SCALE GENOMIC DNA]</scope>
    <source>
        <strain evidence="1">TB1705</strain>
        <tissue evidence="1">Leaf</tissue>
    </source>
</reference>
<comment type="caution">
    <text evidence="1">The sequence shown here is derived from an EMBL/GenBank/DDBJ whole genome shotgun (WGS) entry which is preliminary data.</text>
</comment>
<dbReference type="Proteomes" id="UP000541444">
    <property type="component" value="Unassembled WGS sequence"/>
</dbReference>
<gene>
    <name evidence="1" type="ORF">GIB67_030103</name>
</gene>
<proteinExistence type="predicted"/>
<accession>A0A7J7L2N4</accession>
<dbReference type="InterPro" id="IPR007750">
    <property type="entry name" value="DUF674"/>
</dbReference>
<evidence type="ECO:0000313" key="2">
    <source>
        <dbReference type="Proteomes" id="UP000541444"/>
    </source>
</evidence>
<keyword evidence="2" id="KW-1185">Reference proteome</keyword>
<organism evidence="1 2">
    <name type="scientific">Kingdonia uniflora</name>
    <dbReference type="NCBI Taxonomy" id="39325"/>
    <lineage>
        <taxon>Eukaryota</taxon>
        <taxon>Viridiplantae</taxon>
        <taxon>Streptophyta</taxon>
        <taxon>Embryophyta</taxon>
        <taxon>Tracheophyta</taxon>
        <taxon>Spermatophyta</taxon>
        <taxon>Magnoliopsida</taxon>
        <taxon>Ranunculales</taxon>
        <taxon>Circaeasteraceae</taxon>
        <taxon>Kingdonia</taxon>
    </lineage>
</organism>
<dbReference type="PANTHER" id="PTHR33103:SF27">
    <property type="entry name" value="OS04G0594700 PROTEIN"/>
    <property type="match status" value="1"/>
</dbReference>
<dbReference type="OrthoDB" id="913951at2759"/>
<dbReference type="EMBL" id="JACGCM010002671">
    <property type="protein sequence ID" value="KAF6136818.1"/>
    <property type="molecule type" value="Genomic_DNA"/>
</dbReference>
<dbReference type="Pfam" id="PF05056">
    <property type="entry name" value="DUF674"/>
    <property type="match status" value="1"/>
</dbReference>
<dbReference type="AlphaFoldDB" id="A0A7J7L2N4"/>
<dbReference type="PANTHER" id="PTHR33103">
    <property type="entry name" value="OS01G0153900 PROTEIN"/>
    <property type="match status" value="1"/>
</dbReference>